<dbReference type="InterPro" id="IPR037238">
    <property type="entry name" value="YbiA-like_sf"/>
</dbReference>
<dbReference type="AlphaFoldDB" id="A0ABD2KFS8"/>
<proteinExistence type="predicted"/>
<evidence type="ECO:0000313" key="2">
    <source>
        <dbReference type="Proteomes" id="UP001620626"/>
    </source>
</evidence>
<comment type="caution">
    <text evidence="1">The sequence shown here is derived from an EMBL/GenBank/DDBJ whole genome shotgun (WGS) entry which is preliminary data.</text>
</comment>
<reference evidence="1 2" key="1">
    <citation type="submission" date="2024-10" db="EMBL/GenBank/DDBJ databases">
        <authorList>
            <person name="Kim D."/>
        </authorList>
    </citation>
    <scope>NUCLEOTIDE SEQUENCE [LARGE SCALE GENOMIC DNA]</scope>
    <source>
        <strain evidence="1">BH-2024</strain>
    </source>
</reference>
<keyword evidence="2" id="KW-1185">Reference proteome</keyword>
<evidence type="ECO:0000313" key="1">
    <source>
        <dbReference type="EMBL" id="KAL3101599.1"/>
    </source>
</evidence>
<dbReference type="Proteomes" id="UP001620626">
    <property type="component" value="Unassembled WGS sequence"/>
</dbReference>
<dbReference type="Gene3D" id="1.10.357.40">
    <property type="entry name" value="YbiA-like"/>
    <property type="match status" value="1"/>
</dbReference>
<evidence type="ECO:0008006" key="3">
    <source>
        <dbReference type="Google" id="ProtNLM"/>
    </source>
</evidence>
<organism evidence="1 2">
    <name type="scientific">Heterodera trifolii</name>
    <dbReference type="NCBI Taxonomy" id="157864"/>
    <lineage>
        <taxon>Eukaryota</taxon>
        <taxon>Metazoa</taxon>
        <taxon>Ecdysozoa</taxon>
        <taxon>Nematoda</taxon>
        <taxon>Chromadorea</taxon>
        <taxon>Rhabditida</taxon>
        <taxon>Tylenchina</taxon>
        <taxon>Tylenchomorpha</taxon>
        <taxon>Tylenchoidea</taxon>
        <taxon>Heteroderidae</taxon>
        <taxon>Heteroderinae</taxon>
        <taxon>Heterodera</taxon>
    </lineage>
</organism>
<dbReference type="SUPFAM" id="SSF143990">
    <property type="entry name" value="YbiA-like"/>
    <property type="match status" value="1"/>
</dbReference>
<dbReference type="EMBL" id="JBICBT010000775">
    <property type="protein sequence ID" value="KAL3101599.1"/>
    <property type="molecule type" value="Genomic_DNA"/>
</dbReference>
<sequence>MGRGSSPLERPSGFPHLSDGFPSHRDNFPSFKFFSCRFVLSNNFVHTFNMNFDGHGNISVMSSEHAYFLLKAAHFGDMASFHHIRHAPTPAAAKRLGRLIMPFVDEECTPRCAVHFERRATAIWWKHREMHFGPPDEKCTKSANGYGQLVGAERTW</sequence>
<protein>
    <recommendedName>
        <fullName evidence="3">C2H2-type domain-containing protein</fullName>
    </recommendedName>
</protein>
<name>A0ABD2KFS8_9BILA</name>
<gene>
    <name evidence="1" type="ORF">niasHT_023119</name>
</gene>
<accession>A0ABD2KFS8</accession>